<evidence type="ECO:0000313" key="3">
    <source>
        <dbReference type="Proteomes" id="UP000192042"/>
    </source>
</evidence>
<name>A0A1W1I757_9BACT</name>
<dbReference type="Proteomes" id="UP000192042">
    <property type="component" value="Chromosome I"/>
</dbReference>
<reference evidence="2 3" key="1">
    <citation type="submission" date="2017-03" db="EMBL/GenBank/DDBJ databases">
        <authorList>
            <person name="Afonso C.L."/>
            <person name="Miller P.J."/>
            <person name="Scott M.A."/>
            <person name="Spackman E."/>
            <person name="Goraichik I."/>
            <person name="Dimitrov K.M."/>
            <person name="Suarez D.L."/>
            <person name="Swayne D.E."/>
        </authorList>
    </citation>
    <scope>NUCLEOTIDE SEQUENCE [LARGE SCALE GENOMIC DNA]</scope>
    <source>
        <strain evidence="2">Genome sequencing of Nitrospira japonica strain NJ11</strain>
    </source>
</reference>
<evidence type="ECO:0000256" key="1">
    <source>
        <dbReference type="SAM" id="MobiDB-lite"/>
    </source>
</evidence>
<feature type="region of interest" description="Disordered" evidence="1">
    <location>
        <begin position="36"/>
        <end position="104"/>
    </location>
</feature>
<dbReference type="AlphaFoldDB" id="A0A1W1I757"/>
<feature type="compositionally biased region" description="Basic and acidic residues" evidence="1">
    <location>
        <begin position="56"/>
        <end position="66"/>
    </location>
</feature>
<gene>
    <name evidence="2" type="ORF">NSJP_2648</name>
</gene>
<sequence>MHLSHIPSAIFDRFGLSESEDFCFLNHAMRVCLLRHPTESDPPGALPATAPADGSGEYHSRPDDARSFPPRRGATIRNGIGPRRMTHGNSVSGRDGPARTDAPP</sequence>
<proteinExistence type="predicted"/>
<keyword evidence="3" id="KW-1185">Reference proteome</keyword>
<accession>A0A1W1I757</accession>
<dbReference type="EMBL" id="LT828648">
    <property type="protein sequence ID" value="SLM48815.1"/>
    <property type="molecule type" value="Genomic_DNA"/>
</dbReference>
<evidence type="ECO:0000313" key="2">
    <source>
        <dbReference type="EMBL" id="SLM48815.1"/>
    </source>
</evidence>
<dbReference type="STRING" id="1325564.NSJP_2648"/>
<dbReference type="KEGG" id="nja:NSJP_2648"/>
<protein>
    <submittedName>
        <fullName evidence="2">Uncharacterized protein</fullName>
    </submittedName>
</protein>
<organism evidence="2 3">
    <name type="scientific">Nitrospira japonica</name>
    <dbReference type="NCBI Taxonomy" id="1325564"/>
    <lineage>
        <taxon>Bacteria</taxon>
        <taxon>Pseudomonadati</taxon>
        <taxon>Nitrospirota</taxon>
        <taxon>Nitrospiria</taxon>
        <taxon>Nitrospirales</taxon>
        <taxon>Nitrospiraceae</taxon>
        <taxon>Nitrospira</taxon>
    </lineage>
</organism>